<evidence type="ECO:0000313" key="2">
    <source>
        <dbReference type="Proteomes" id="UP000024635"/>
    </source>
</evidence>
<dbReference type="AlphaFoldDB" id="A0A016SKI8"/>
<name>A0A016SKI8_9BILA</name>
<sequence length="80" mass="9043">MEESFHIQPQTQYHLTKGDTVFEVEYGFVVFLPACSRDTLLLPGMETTSKKLRFCTVRGRIWLMAGRALSRSALNGCSTN</sequence>
<protein>
    <submittedName>
        <fullName evidence="1">Uncharacterized protein</fullName>
    </submittedName>
</protein>
<keyword evidence="2" id="KW-1185">Reference proteome</keyword>
<dbReference type="Proteomes" id="UP000024635">
    <property type="component" value="Unassembled WGS sequence"/>
</dbReference>
<dbReference type="EMBL" id="JARK01001549">
    <property type="protein sequence ID" value="EYB90872.1"/>
    <property type="molecule type" value="Genomic_DNA"/>
</dbReference>
<proteinExistence type="predicted"/>
<organism evidence="1 2">
    <name type="scientific">Ancylostoma ceylanicum</name>
    <dbReference type="NCBI Taxonomy" id="53326"/>
    <lineage>
        <taxon>Eukaryota</taxon>
        <taxon>Metazoa</taxon>
        <taxon>Ecdysozoa</taxon>
        <taxon>Nematoda</taxon>
        <taxon>Chromadorea</taxon>
        <taxon>Rhabditida</taxon>
        <taxon>Rhabditina</taxon>
        <taxon>Rhabditomorpha</taxon>
        <taxon>Strongyloidea</taxon>
        <taxon>Ancylostomatidae</taxon>
        <taxon>Ancylostomatinae</taxon>
        <taxon>Ancylostoma</taxon>
    </lineage>
</organism>
<comment type="caution">
    <text evidence="1">The sequence shown here is derived from an EMBL/GenBank/DDBJ whole genome shotgun (WGS) entry which is preliminary data.</text>
</comment>
<reference evidence="2" key="1">
    <citation type="journal article" date="2015" name="Nat. Genet.">
        <title>The genome and transcriptome of the zoonotic hookworm Ancylostoma ceylanicum identify infection-specific gene families.</title>
        <authorList>
            <person name="Schwarz E.M."/>
            <person name="Hu Y."/>
            <person name="Antoshechkin I."/>
            <person name="Miller M.M."/>
            <person name="Sternberg P.W."/>
            <person name="Aroian R.V."/>
        </authorList>
    </citation>
    <scope>NUCLEOTIDE SEQUENCE</scope>
    <source>
        <strain evidence="2">HY135</strain>
    </source>
</reference>
<evidence type="ECO:0000313" key="1">
    <source>
        <dbReference type="EMBL" id="EYB90872.1"/>
    </source>
</evidence>
<accession>A0A016SKI8</accession>
<gene>
    <name evidence="1" type="primary">Acey_s0213.g2304</name>
    <name evidence="1" type="ORF">Y032_0213g2304</name>
</gene>